<evidence type="ECO:0000313" key="3">
    <source>
        <dbReference type="Proteomes" id="UP001169217"/>
    </source>
</evidence>
<accession>A0ABQ9Q7N0</accession>
<reference evidence="2" key="1">
    <citation type="submission" date="2023-04" db="EMBL/GenBank/DDBJ databases">
        <title>Colletotrichum limetticola genome sequence.</title>
        <authorList>
            <person name="Baroncelli R."/>
        </authorList>
    </citation>
    <scope>NUCLEOTIDE SEQUENCE</scope>
    <source>
        <strain evidence="2">KLA-Anderson</strain>
    </source>
</reference>
<sequence length="129" mass="14414">MGDISATPDTGSRPPMAPLPGIVVCSSSSTPRPGRNGRGTIIADTTFRLQHPSTTNHANLDSFSLKVCRLFFPFPTRRKRGQQPSILSSHPGSDWEPRHPKFFSAQNPRLWNPTVRPSVIREVRRRSRS</sequence>
<dbReference type="EMBL" id="JARUPT010000058">
    <property type="protein sequence ID" value="KAK0379676.1"/>
    <property type="molecule type" value="Genomic_DNA"/>
</dbReference>
<feature type="compositionally biased region" description="Polar residues" evidence="1">
    <location>
        <begin position="82"/>
        <end position="91"/>
    </location>
</feature>
<evidence type="ECO:0000256" key="1">
    <source>
        <dbReference type="SAM" id="MobiDB-lite"/>
    </source>
</evidence>
<feature type="region of interest" description="Disordered" evidence="1">
    <location>
        <begin position="79"/>
        <end position="109"/>
    </location>
</feature>
<keyword evidence="3" id="KW-1185">Reference proteome</keyword>
<name>A0ABQ9Q7N0_9PEZI</name>
<evidence type="ECO:0000313" key="2">
    <source>
        <dbReference type="EMBL" id="KAK0379676.1"/>
    </source>
</evidence>
<comment type="caution">
    <text evidence="2">The sequence shown here is derived from an EMBL/GenBank/DDBJ whole genome shotgun (WGS) entry which is preliminary data.</text>
</comment>
<protein>
    <submittedName>
        <fullName evidence="2">Uncharacterized protein</fullName>
    </submittedName>
</protein>
<proteinExistence type="predicted"/>
<gene>
    <name evidence="2" type="ORF">CLIM01_02931</name>
</gene>
<feature type="region of interest" description="Disordered" evidence="1">
    <location>
        <begin position="1"/>
        <end position="39"/>
    </location>
</feature>
<dbReference type="Proteomes" id="UP001169217">
    <property type="component" value="Unassembled WGS sequence"/>
</dbReference>
<organism evidence="2 3">
    <name type="scientific">Colletotrichum limetticola</name>
    <dbReference type="NCBI Taxonomy" id="1209924"/>
    <lineage>
        <taxon>Eukaryota</taxon>
        <taxon>Fungi</taxon>
        <taxon>Dikarya</taxon>
        <taxon>Ascomycota</taxon>
        <taxon>Pezizomycotina</taxon>
        <taxon>Sordariomycetes</taxon>
        <taxon>Hypocreomycetidae</taxon>
        <taxon>Glomerellales</taxon>
        <taxon>Glomerellaceae</taxon>
        <taxon>Colletotrichum</taxon>
        <taxon>Colletotrichum acutatum species complex</taxon>
    </lineage>
</organism>